<accession>A0A0A8YGT9</accession>
<proteinExistence type="predicted"/>
<sequence>MSTACIFLEKMVGIVTWPLANHVQLSIPMSRSLFQNHLNLSVVLYCARDTPLSRSR</sequence>
<dbReference type="EMBL" id="GBRH01272336">
    <property type="protein sequence ID" value="JAD25559.1"/>
    <property type="molecule type" value="Transcribed_RNA"/>
</dbReference>
<organism evidence="1">
    <name type="scientific">Arundo donax</name>
    <name type="common">Giant reed</name>
    <name type="synonym">Donax arundinaceus</name>
    <dbReference type="NCBI Taxonomy" id="35708"/>
    <lineage>
        <taxon>Eukaryota</taxon>
        <taxon>Viridiplantae</taxon>
        <taxon>Streptophyta</taxon>
        <taxon>Embryophyta</taxon>
        <taxon>Tracheophyta</taxon>
        <taxon>Spermatophyta</taxon>
        <taxon>Magnoliopsida</taxon>
        <taxon>Liliopsida</taxon>
        <taxon>Poales</taxon>
        <taxon>Poaceae</taxon>
        <taxon>PACMAD clade</taxon>
        <taxon>Arundinoideae</taxon>
        <taxon>Arundineae</taxon>
        <taxon>Arundo</taxon>
    </lineage>
</organism>
<name>A0A0A8YGT9_ARUDO</name>
<evidence type="ECO:0000313" key="1">
    <source>
        <dbReference type="EMBL" id="JAD25559.1"/>
    </source>
</evidence>
<reference evidence="1" key="2">
    <citation type="journal article" date="2015" name="Data Brief">
        <title>Shoot transcriptome of the giant reed, Arundo donax.</title>
        <authorList>
            <person name="Barrero R.A."/>
            <person name="Guerrero F.D."/>
            <person name="Moolhuijzen P."/>
            <person name="Goolsby J.A."/>
            <person name="Tidwell J."/>
            <person name="Bellgard S.E."/>
            <person name="Bellgard M.I."/>
        </authorList>
    </citation>
    <scope>NUCLEOTIDE SEQUENCE</scope>
    <source>
        <tissue evidence="1">Shoot tissue taken approximately 20 cm above the soil surface</tissue>
    </source>
</reference>
<reference evidence="1" key="1">
    <citation type="submission" date="2014-09" db="EMBL/GenBank/DDBJ databases">
        <authorList>
            <person name="Magalhaes I.L.F."/>
            <person name="Oliveira U."/>
            <person name="Santos F.R."/>
            <person name="Vidigal T.H.D.A."/>
            <person name="Brescovit A.D."/>
            <person name="Santos A.J."/>
        </authorList>
    </citation>
    <scope>NUCLEOTIDE SEQUENCE</scope>
    <source>
        <tissue evidence="1">Shoot tissue taken approximately 20 cm above the soil surface</tissue>
    </source>
</reference>
<dbReference type="AlphaFoldDB" id="A0A0A8YGT9"/>
<protein>
    <submittedName>
        <fullName evidence="1">Uncharacterized protein</fullName>
    </submittedName>
</protein>